<dbReference type="Gene3D" id="3.40.50.2000">
    <property type="entry name" value="Glycogen Phosphorylase B"/>
    <property type="match status" value="2"/>
</dbReference>
<evidence type="ECO:0000259" key="2">
    <source>
        <dbReference type="Pfam" id="PF13579"/>
    </source>
</evidence>
<dbReference type="PANTHER" id="PTHR45947:SF3">
    <property type="entry name" value="SULFOQUINOVOSYL TRANSFERASE SQD2"/>
    <property type="match status" value="1"/>
</dbReference>
<sequence length="383" mass="43701">MKLKVLFLPAWYPSEEKRIEGIFVKEHVKAAQLYDEVAVLFGKPFRGWPWMHSAIEDGLPTFRFFFPNIRIPETCWLSYTMTMLRAFKKVEKVWGTPDVIHAQEPIAAFGAMVLSLLYGLPYVVSEHCSYFPLRKIGLGQIIMARLAFRRAQRVLGVNPNFVNDFRHYGIRCDFHWLPNSVDTDIFFPPRSKLRKPIIVHCSRFHEIKRVPDLIKAFALCQKEFPYIRLELIGEGVGRKDMEKLATELLQPHSFRFYGLQPKSFLAQRLREACVFVLPSAYETQSCVLLEAMACGTPVVATNVGGIPHIVTTETGILVEPGNIEALAGAIRSILAGVKKFNQSVITDYAIRHFSKQVVGKILHKEHLRATQIGKKPESNRLIH</sequence>
<dbReference type="Pfam" id="PF00534">
    <property type="entry name" value="Glycos_transf_1"/>
    <property type="match status" value="1"/>
</dbReference>
<reference evidence="3" key="1">
    <citation type="journal article" date="2020" name="mSystems">
        <title>Genome- and Community-Level Interaction Insights into Carbon Utilization and Element Cycling Functions of Hydrothermarchaeota in Hydrothermal Sediment.</title>
        <authorList>
            <person name="Zhou Z."/>
            <person name="Liu Y."/>
            <person name="Xu W."/>
            <person name="Pan J."/>
            <person name="Luo Z.H."/>
            <person name="Li M."/>
        </authorList>
    </citation>
    <scope>NUCLEOTIDE SEQUENCE [LARGE SCALE GENOMIC DNA]</scope>
    <source>
        <strain evidence="3">SpSt-776</strain>
    </source>
</reference>
<feature type="domain" description="Glycosyl transferase family 1" evidence="1">
    <location>
        <begin position="184"/>
        <end position="336"/>
    </location>
</feature>
<dbReference type="Pfam" id="PF13579">
    <property type="entry name" value="Glyco_trans_4_4"/>
    <property type="match status" value="1"/>
</dbReference>
<accession>A0A7C3SK37</accession>
<organism evidence="3">
    <name type="scientific">Desulfobacca acetoxidans</name>
    <dbReference type="NCBI Taxonomy" id="60893"/>
    <lineage>
        <taxon>Bacteria</taxon>
        <taxon>Pseudomonadati</taxon>
        <taxon>Thermodesulfobacteriota</taxon>
        <taxon>Desulfobaccia</taxon>
        <taxon>Desulfobaccales</taxon>
        <taxon>Desulfobaccaceae</taxon>
        <taxon>Desulfobacca</taxon>
    </lineage>
</organism>
<keyword evidence="3" id="KW-0808">Transferase</keyword>
<dbReference type="InterPro" id="IPR001296">
    <property type="entry name" value="Glyco_trans_1"/>
</dbReference>
<comment type="caution">
    <text evidence="3">The sequence shown here is derived from an EMBL/GenBank/DDBJ whole genome shotgun (WGS) entry which is preliminary data.</text>
</comment>
<dbReference type="PANTHER" id="PTHR45947">
    <property type="entry name" value="SULFOQUINOVOSYL TRANSFERASE SQD2"/>
    <property type="match status" value="1"/>
</dbReference>
<dbReference type="SUPFAM" id="SSF53756">
    <property type="entry name" value="UDP-Glycosyltransferase/glycogen phosphorylase"/>
    <property type="match status" value="1"/>
</dbReference>
<proteinExistence type="predicted"/>
<evidence type="ECO:0000259" key="1">
    <source>
        <dbReference type="Pfam" id="PF00534"/>
    </source>
</evidence>
<gene>
    <name evidence="3" type="ORF">ENV62_10080</name>
</gene>
<dbReference type="InterPro" id="IPR050194">
    <property type="entry name" value="Glycosyltransferase_grp1"/>
</dbReference>
<feature type="domain" description="Glycosyltransferase subfamily 4-like N-terminal" evidence="2">
    <location>
        <begin position="56"/>
        <end position="171"/>
    </location>
</feature>
<dbReference type="GO" id="GO:0016757">
    <property type="term" value="F:glycosyltransferase activity"/>
    <property type="evidence" value="ECO:0007669"/>
    <property type="project" value="InterPro"/>
</dbReference>
<dbReference type="InterPro" id="IPR028098">
    <property type="entry name" value="Glyco_trans_4-like_N"/>
</dbReference>
<protein>
    <submittedName>
        <fullName evidence="3">Glycosyltransferase family 4 protein</fullName>
    </submittedName>
</protein>
<evidence type="ECO:0000313" key="3">
    <source>
        <dbReference type="EMBL" id="HGB15566.1"/>
    </source>
</evidence>
<dbReference type="EMBL" id="DTHB01000056">
    <property type="protein sequence ID" value="HGB15566.1"/>
    <property type="molecule type" value="Genomic_DNA"/>
</dbReference>
<name>A0A7C3SK37_9BACT</name>
<dbReference type="AlphaFoldDB" id="A0A7C3SK37"/>